<keyword evidence="1" id="KW-1133">Transmembrane helix</keyword>
<evidence type="ECO:0000313" key="2">
    <source>
        <dbReference type="EMBL" id="MBC6004807.1"/>
    </source>
</evidence>
<accession>A0ABR7K6T7</accession>
<keyword evidence="3" id="KW-1185">Reference proteome</keyword>
<evidence type="ECO:0000313" key="3">
    <source>
        <dbReference type="Proteomes" id="UP000611796"/>
    </source>
</evidence>
<protein>
    <submittedName>
        <fullName evidence="2">Uncharacterized protein</fullName>
    </submittedName>
</protein>
<comment type="caution">
    <text evidence="2">The sequence shown here is derived from an EMBL/GenBank/DDBJ whole genome shotgun (WGS) entry which is preliminary data.</text>
</comment>
<proteinExistence type="predicted"/>
<name>A0ABR7K6T7_9FIRM</name>
<gene>
    <name evidence="2" type="ORF">H8891_13505</name>
</gene>
<keyword evidence="1" id="KW-0472">Membrane</keyword>
<reference evidence="2 3" key="1">
    <citation type="submission" date="2020-08" db="EMBL/GenBank/DDBJ databases">
        <authorList>
            <person name="Liu C."/>
            <person name="Sun Q."/>
        </authorList>
    </citation>
    <scope>NUCLEOTIDE SEQUENCE [LARGE SCALE GENOMIC DNA]</scope>
    <source>
        <strain evidence="2 3">NSJ-45</strain>
    </source>
</reference>
<keyword evidence="1" id="KW-0812">Transmembrane</keyword>
<sequence length="141" mass="16273">MKVKFNIKGVIYGIIALILVLGGFIFIPKMFMDESKPVDYIILQKNEIPEKILDMMGKYTDEERALAVKIENKIYVVVTRGKDKEHGIEINSIKIAKEDDKNIMKVEVVHKNKEESHPYIVAETNLKELPDRIELNSKTEK</sequence>
<evidence type="ECO:0000256" key="1">
    <source>
        <dbReference type="SAM" id="Phobius"/>
    </source>
</evidence>
<dbReference type="Proteomes" id="UP000611796">
    <property type="component" value="Unassembled WGS sequence"/>
</dbReference>
<dbReference type="RefSeq" id="WP_187006820.1">
    <property type="nucleotide sequence ID" value="NZ_JACRWD010000008.1"/>
</dbReference>
<organism evidence="2 3">
    <name type="scientific">Paeniclostridium hominis</name>
    <dbReference type="NCBI Taxonomy" id="2764329"/>
    <lineage>
        <taxon>Bacteria</taxon>
        <taxon>Bacillati</taxon>
        <taxon>Bacillota</taxon>
        <taxon>Clostridia</taxon>
        <taxon>Peptostreptococcales</taxon>
        <taxon>Peptostreptococcaceae</taxon>
        <taxon>Paeniclostridium</taxon>
    </lineage>
</organism>
<dbReference type="EMBL" id="JACRWD010000008">
    <property type="protein sequence ID" value="MBC6004807.1"/>
    <property type="molecule type" value="Genomic_DNA"/>
</dbReference>
<feature type="transmembrane region" description="Helical" evidence="1">
    <location>
        <begin position="6"/>
        <end position="27"/>
    </location>
</feature>